<feature type="transmembrane region" description="Helical" evidence="1">
    <location>
        <begin position="84"/>
        <end position="102"/>
    </location>
</feature>
<evidence type="ECO:0000313" key="2">
    <source>
        <dbReference type="EMBL" id="NHN85077.1"/>
    </source>
</evidence>
<keyword evidence="1" id="KW-0472">Membrane</keyword>
<sequence length="129" mass="13876">MSVSLRNRFHLLAAWLLVLLALLVRLSSGSIALPSSVFDDPVRQLTKLSILCDEPAPLSDPDGKHQQTGDDQDGSLLLADLLELLPLIAGACLPASLSVLCIHRVWTFPPVRGPPLRKRSSLCPQGPPA</sequence>
<keyword evidence="1" id="KW-1133">Transmembrane helix</keyword>
<evidence type="ECO:0000256" key="1">
    <source>
        <dbReference type="SAM" id="Phobius"/>
    </source>
</evidence>
<dbReference type="EMBL" id="WOTB01000012">
    <property type="protein sequence ID" value="NHN85077.1"/>
    <property type="molecule type" value="Genomic_DNA"/>
</dbReference>
<name>A0ABX0JQJ6_9PROT</name>
<keyword evidence="3" id="KW-1185">Reference proteome</keyword>
<evidence type="ECO:0000313" key="3">
    <source>
        <dbReference type="Proteomes" id="UP000635278"/>
    </source>
</evidence>
<dbReference type="Proteomes" id="UP000635278">
    <property type="component" value="Unassembled WGS sequence"/>
</dbReference>
<reference evidence="2 3" key="1">
    <citation type="journal article" date="2020" name="Int. J. Syst. Evol. Microbiol.">
        <title>Novel acetic acid bacteria from cider fermentations: Acetobacter conturbans sp. nov. and Acetobacter fallax sp. nov.</title>
        <authorList>
            <person name="Sombolestani A.S."/>
            <person name="Cleenwerck I."/>
            <person name="Cnockaert M."/>
            <person name="Borremans W."/>
            <person name="Wieme A.D."/>
            <person name="De Vuyst L."/>
            <person name="Vandamme P."/>
        </authorList>
    </citation>
    <scope>NUCLEOTIDE SEQUENCE [LARGE SCALE GENOMIC DNA]</scope>
    <source>
        <strain evidence="2 3">LMG 30640</strain>
    </source>
</reference>
<evidence type="ECO:0008006" key="4">
    <source>
        <dbReference type="Google" id="ProtNLM"/>
    </source>
</evidence>
<organism evidence="2 3">
    <name type="scientific">Acetobacter musti</name>
    <dbReference type="NCBI Taxonomy" id="864732"/>
    <lineage>
        <taxon>Bacteria</taxon>
        <taxon>Pseudomonadati</taxon>
        <taxon>Pseudomonadota</taxon>
        <taxon>Alphaproteobacteria</taxon>
        <taxon>Acetobacterales</taxon>
        <taxon>Acetobacteraceae</taxon>
        <taxon>Acetobacter</taxon>
    </lineage>
</organism>
<protein>
    <recommendedName>
        <fullName evidence="4">Secreted protein</fullName>
    </recommendedName>
</protein>
<proteinExistence type="predicted"/>
<dbReference type="RefSeq" id="WP_173583466.1">
    <property type="nucleotide sequence ID" value="NZ_WOTB01000012.1"/>
</dbReference>
<comment type="caution">
    <text evidence="2">The sequence shown here is derived from an EMBL/GenBank/DDBJ whole genome shotgun (WGS) entry which is preliminary data.</text>
</comment>
<keyword evidence="1" id="KW-0812">Transmembrane</keyword>
<accession>A0ABX0JQJ6</accession>
<gene>
    <name evidence="2" type="ORF">GOB93_10550</name>
</gene>